<sequence length="204" mass="22390">MASPPERARRSTDADRWRVVNRLLQAGIVAGLAAGIRRRDPSVVVNALLSLAFASLPGHVERWTDVRFRPWQRGWLSLSGLVHTLGMLGPYDHVWWWDDVAHTLSGGVVAGAADVLYRSDADGRYTECSRPAFIAGVTLGFGVVWELLEYLVHALGDRIGVEPMLVTYGWRDTLGDLVFDLLGAALVVRFGRAALSNLVGDGQR</sequence>
<dbReference type="Proteomes" id="UP001595925">
    <property type="component" value="Unassembled WGS sequence"/>
</dbReference>
<dbReference type="EMBL" id="JBHSJG010000006">
    <property type="protein sequence ID" value="MFC4986671.1"/>
    <property type="molecule type" value="Genomic_DNA"/>
</dbReference>
<dbReference type="RefSeq" id="WP_224830129.1">
    <property type="nucleotide sequence ID" value="NZ_JAIVEF010000002.1"/>
</dbReference>
<dbReference type="InterPro" id="IPR014509">
    <property type="entry name" value="YjdF-like"/>
</dbReference>
<evidence type="ECO:0000313" key="1">
    <source>
        <dbReference type="EMBL" id="MFC4986671.1"/>
    </source>
</evidence>
<gene>
    <name evidence="1" type="ORF">ACFPFO_02525</name>
</gene>
<dbReference type="AlphaFoldDB" id="A0ABD5QA96"/>
<accession>A0ABD5QA96</accession>
<evidence type="ECO:0008006" key="3">
    <source>
        <dbReference type="Google" id="ProtNLM"/>
    </source>
</evidence>
<proteinExistence type="predicted"/>
<protein>
    <recommendedName>
        <fullName evidence="3">DUF2809 domain-containing protein</fullName>
    </recommendedName>
</protein>
<evidence type="ECO:0000313" key="2">
    <source>
        <dbReference type="Proteomes" id="UP001595925"/>
    </source>
</evidence>
<comment type="caution">
    <text evidence="1">The sequence shown here is derived from an EMBL/GenBank/DDBJ whole genome shotgun (WGS) entry which is preliminary data.</text>
</comment>
<dbReference type="Pfam" id="PF09997">
    <property type="entry name" value="DUF2238"/>
    <property type="match status" value="1"/>
</dbReference>
<reference evidence="1 2" key="1">
    <citation type="journal article" date="2019" name="Int. J. Syst. Evol. Microbiol.">
        <title>The Global Catalogue of Microorganisms (GCM) 10K type strain sequencing project: providing services to taxonomists for standard genome sequencing and annotation.</title>
        <authorList>
            <consortium name="The Broad Institute Genomics Platform"/>
            <consortium name="The Broad Institute Genome Sequencing Center for Infectious Disease"/>
            <person name="Wu L."/>
            <person name="Ma J."/>
        </authorList>
    </citation>
    <scope>NUCLEOTIDE SEQUENCE [LARGE SCALE GENOMIC DNA]</scope>
    <source>
        <strain evidence="1 2">CGMCC 1.15824</strain>
    </source>
</reference>
<name>A0ABD5QA96_9EURY</name>
<keyword evidence="2" id="KW-1185">Reference proteome</keyword>
<organism evidence="1 2">
    <name type="scientific">Saliphagus infecundisoli</name>
    <dbReference type="NCBI Taxonomy" id="1849069"/>
    <lineage>
        <taxon>Archaea</taxon>
        <taxon>Methanobacteriati</taxon>
        <taxon>Methanobacteriota</taxon>
        <taxon>Stenosarchaea group</taxon>
        <taxon>Halobacteria</taxon>
        <taxon>Halobacteriales</taxon>
        <taxon>Natrialbaceae</taxon>
        <taxon>Saliphagus</taxon>
    </lineage>
</organism>